<feature type="domain" description="Parvovirus non-structural protein 1 helicase" evidence="7">
    <location>
        <begin position="379"/>
        <end position="492"/>
    </location>
</feature>
<dbReference type="GO" id="GO:0042025">
    <property type="term" value="C:host cell nucleus"/>
    <property type="evidence" value="ECO:0007669"/>
    <property type="project" value="UniProtKB-SubCell"/>
</dbReference>
<evidence type="ECO:0000256" key="4">
    <source>
        <dbReference type="ARBA" id="ARBA00022741"/>
    </source>
</evidence>
<dbReference type="SUPFAM" id="SSF52540">
    <property type="entry name" value="P-loop containing nucleoside triphosphate hydrolases"/>
    <property type="match status" value="1"/>
</dbReference>
<comment type="subcellular location">
    <subcellularLocation>
        <location evidence="1">Host nucleus</location>
    </subcellularLocation>
</comment>
<evidence type="ECO:0000313" key="8">
    <source>
        <dbReference type="EMBL" id="QTZ83173.1"/>
    </source>
</evidence>
<evidence type="ECO:0000256" key="1">
    <source>
        <dbReference type="ARBA" id="ARBA00004147"/>
    </source>
</evidence>
<dbReference type="GO" id="GO:0019079">
    <property type="term" value="P:viral genome replication"/>
    <property type="evidence" value="ECO:0007669"/>
    <property type="project" value="InterPro"/>
</dbReference>
<reference evidence="8" key="2">
    <citation type="journal article" date="2022" name="Gigascience">
        <title>Parvovirus dark matter in the cloaca of wild birds.</title>
        <authorList>
            <person name="Dai Z."/>
            <person name="Wang H."/>
            <person name="Wu H."/>
            <person name="Zhang Q."/>
            <person name="Ji L."/>
            <person name="Wang X."/>
            <person name="Shen Q."/>
            <person name="Yang S."/>
            <person name="Ma X."/>
            <person name="Shan T."/>
            <person name="Zhang W."/>
        </authorList>
    </citation>
    <scope>NUCLEOTIDE SEQUENCE</scope>
    <source>
        <strain evidence="8">Spa143par01</strain>
    </source>
</reference>
<dbReference type="GO" id="GO:0005524">
    <property type="term" value="F:ATP binding"/>
    <property type="evidence" value="ECO:0007669"/>
    <property type="project" value="UniProtKB-KW"/>
</dbReference>
<feature type="region of interest" description="Disordered" evidence="6">
    <location>
        <begin position="23"/>
        <end position="42"/>
    </location>
</feature>
<accession>A0A9Y0ZHE6</accession>
<keyword evidence="3" id="KW-0235">DNA replication</keyword>
<dbReference type="InterPro" id="IPR027417">
    <property type="entry name" value="P-loop_NTPase"/>
</dbReference>
<evidence type="ECO:0000256" key="5">
    <source>
        <dbReference type="ARBA" id="ARBA00022840"/>
    </source>
</evidence>
<dbReference type="EMBL" id="MW046351">
    <property type="protein sequence ID" value="QTZ83173.1"/>
    <property type="molecule type" value="Genomic_DNA"/>
</dbReference>
<sequence>MSNEQCGDIRRYLERVPRRMASGGPIEETALGEPSGENVENGLSPGDYCSVRELVLNNDENLGILEKQVRGMGADFFDYVMGNSIDKSWRYISDVILYKGSEQLAGLLECLSRYGQTRKNGMFGFVVESDHVHVIHDCSYGGSHCRDSWRSKVISYGTLQHGRRYNKIIIDFKPVDWYDVFIYFFVAKPGRKEMYIRGKSVRLPSDGERLQWYEKCPVRKRRASLLCSEDVLSGDDYNREGDAESDYSGPTSSKKARSEVYFRRPDKSSQIEDKVKQLLRELYPSPVSALRDTEEFRSYSLLKNPRNDVYVQAAFDDFGRDINNASLGSLYQMLSDGKDKLFNRGVYYGTLEQSVEIIDQLLRFQYNDDTDSIRQFLQGLVNIINRSIPKCNALSVMSPPSAGKNFFFDMIFAICLNYGQLGCANRHNVFAFQEAPNKRILVWNEPNYEPAVTDTLKMMFAGDPFTVRVKHKSDVHVARTPVIILTNDAVPFLGDLAFRDRILKHTWKAAPFLKDVDFKPYPMAFFEILKNYEIKFE</sequence>
<dbReference type="Pfam" id="PF01057">
    <property type="entry name" value="Parvo_NS1"/>
    <property type="match status" value="1"/>
</dbReference>
<evidence type="ECO:0000256" key="3">
    <source>
        <dbReference type="ARBA" id="ARBA00022705"/>
    </source>
</evidence>
<evidence type="ECO:0000256" key="2">
    <source>
        <dbReference type="ARBA" id="ARBA00022562"/>
    </source>
</evidence>
<dbReference type="InterPro" id="IPR001257">
    <property type="entry name" value="Parvovirus_NS1_helicase"/>
</dbReference>
<name>A0A9Y0ZHE6_9VIRU</name>
<evidence type="ECO:0000259" key="7">
    <source>
        <dbReference type="Pfam" id="PF01057"/>
    </source>
</evidence>
<keyword evidence="4" id="KW-0547">Nucleotide-binding</keyword>
<reference evidence="8" key="1">
    <citation type="submission" date="2020-09" db="EMBL/GenBank/DDBJ databases">
        <authorList>
            <person name="Dai Z."/>
            <person name="Yang S."/>
            <person name="Zhang W."/>
        </authorList>
    </citation>
    <scope>NUCLEOTIDE SEQUENCE</scope>
    <source>
        <strain evidence="8">Spa143par01</strain>
    </source>
</reference>
<dbReference type="Gene3D" id="3.40.50.300">
    <property type="entry name" value="P-loop containing nucleotide triphosphate hydrolases"/>
    <property type="match status" value="1"/>
</dbReference>
<dbReference type="GO" id="GO:0006260">
    <property type="term" value="P:DNA replication"/>
    <property type="evidence" value="ECO:0007669"/>
    <property type="project" value="UniProtKB-KW"/>
</dbReference>
<proteinExistence type="predicted"/>
<evidence type="ECO:0000256" key="6">
    <source>
        <dbReference type="SAM" id="MobiDB-lite"/>
    </source>
</evidence>
<keyword evidence="5" id="KW-0067">ATP-binding</keyword>
<feature type="region of interest" description="Disordered" evidence="6">
    <location>
        <begin position="237"/>
        <end position="259"/>
    </location>
</feature>
<keyword evidence="2" id="KW-1048">Host nucleus</keyword>
<protein>
    <submittedName>
        <fullName evidence="8">Nonstructural protein NS1</fullName>
    </submittedName>
</protein>
<organism evidence="8">
    <name type="scientific">Passer montanus ambidensovirus</name>
    <dbReference type="NCBI Taxonomy" id="2794454"/>
    <lineage>
        <taxon>Viruses</taxon>
        <taxon>Monodnaviria</taxon>
        <taxon>Shotokuvirae</taxon>
        <taxon>Cossaviricota</taxon>
        <taxon>Quintoviricetes</taxon>
        <taxon>Piccovirales</taxon>
        <taxon>Parvoviridae</taxon>
        <taxon>Densovirinae</taxon>
        <taxon>Ambidensovirus</taxon>
    </lineage>
</organism>